<keyword evidence="2" id="KW-1185">Reference proteome</keyword>
<protein>
    <submittedName>
        <fullName evidence="1">Uncharacterized protein</fullName>
    </submittedName>
</protein>
<dbReference type="EMBL" id="CP136865">
    <property type="protein sequence ID" value="WOJ96879.1"/>
    <property type="molecule type" value="Genomic_DNA"/>
</dbReference>
<gene>
    <name evidence="1" type="ORF">R0137_16775</name>
</gene>
<organism evidence="1 2">
    <name type="scientific">Congregibacter brevis</name>
    <dbReference type="NCBI Taxonomy" id="3081201"/>
    <lineage>
        <taxon>Bacteria</taxon>
        <taxon>Pseudomonadati</taxon>
        <taxon>Pseudomonadota</taxon>
        <taxon>Gammaproteobacteria</taxon>
        <taxon>Cellvibrionales</taxon>
        <taxon>Halieaceae</taxon>
        <taxon>Congregibacter</taxon>
    </lineage>
</organism>
<accession>A0ABZ0IBI5</accession>
<dbReference type="SUPFAM" id="SSF50956">
    <property type="entry name" value="Thermostable phytase (3-phytase)"/>
    <property type="match status" value="1"/>
</dbReference>
<evidence type="ECO:0000313" key="1">
    <source>
        <dbReference type="EMBL" id="WOJ96879.1"/>
    </source>
</evidence>
<sequence length="324" mass="35712">MKKLLLSLLLVAIGALCVWTFREYQPLAGQVSATDTPFGPESAMTEMIAELDYGVLPEASGLAVSGVDSRRLWLINDSGGRSELVALGLDDNRFLRVNVLDTPNRDWEDLETFDYKGTPWILVADVGDNAARRQYVSLYFFPEPSVEDTEVKVQTTIELSYPGGPRDVESVAVDPRTNTLYLLSKREALPKLFALTLPALDKAEAYQLQATLVGEVRSIPAPTVEELQRFSKYGKFRSQPTGMAHVPDGSGIALLTYGNTYFAALNEERDWLAALNESLCPVPRPELKQAESIAADTQGRFYVTSEGRSAPVLRVSVGDCRTEQ</sequence>
<reference evidence="1 2" key="1">
    <citation type="submission" date="2023-10" db="EMBL/GenBank/DDBJ databases">
        <title>Two novel species belonging to the OM43/NOR5 clade.</title>
        <authorList>
            <person name="Park M."/>
        </authorList>
    </citation>
    <scope>NUCLEOTIDE SEQUENCE [LARGE SCALE GENOMIC DNA]</scope>
    <source>
        <strain evidence="1 2">IMCC45268</strain>
    </source>
</reference>
<dbReference type="Proteomes" id="UP001626549">
    <property type="component" value="Chromosome"/>
</dbReference>
<dbReference type="RefSeq" id="WP_407327569.1">
    <property type="nucleotide sequence ID" value="NZ_CP136865.1"/>
</dbReference>
<name>A0ABZ0IBI5_9GAMM</name>
<evidence type="ECO:0000313" key="2">
    <source>
        <dbReference type="Proteomes" id="UP001626549"/>
    </source>
</evidence>
<proteinExistence type="predicted"/>